<dbReference type="HAMAP" id="MF_00104">
    <property type="entry name" value="RNase_III"/>
    <property type="match status" value="1"/>
</dbReference>
<comment type="caution">
    <text evidence="10">The sequence shown here is derived from an EMBL/GenBank/DDBJ whole genome shotgun (WGS) entry which is preliminary data.</text>
</comment>
<dbReference type="InterPro" id="IPR014720">
    <property type="entry name" value="dsRBD_dom"/>
</dbReference>
<dbReference type="EMBL" id="CAJNOC010001749">
    <property type="protein sequence ID" value="CAF0888175.1"/>
    <property type="molecule type" value="Genomic_DNA"/>
</dbReference>
<keyword evidence="5 6" id="KW-0694">RNA-binding</keyword>
<keyword evidence="11" id="KW-1185">Reference proteome</keyword>
<feature type="compositionally biased region" description="Basic residues" evidence="7">
    <location>
        <begin position="690"/>
        <end position="699"/>
    </location>
</feature>
<dbReference type="SUPFAM" id="SSF54768">
    <property type="entry name" value="dsRNA-binding domain-like"/>
    <property type="match status" value="1"/>
</dbReference>
<evidence type="ECO:0000256" key="5">
    <source>
        <dbReference type="ARBA" id="ARBA00022884"/>
    </source>
</evidence>
<evidence type="ECO:0000313" key="11">
    <source>
        <dbReference type="Proteomes" id="UP000663879"/>
    </source>
</evidence>
<sequence length="712" mass="82625">MSPCEILKYFLSNNIPVINESTLSKCHLMSEREWLNFIEPLQGSIVTHPGKRPASIRLDQLDRDQINSNLKKNSHIQNTQYPLIIHFSMFRNTWLPLIKNNMKLKKLYHKYFKLRHLLNNKSKLTLEDKTNLRILGDELQELIRKSTDVQKEIMVELSAENFRRTGIRTDLIQFSVLIPTFIEHLRFHTSLKFLENKIGYTFKNRLLLQHAMTHPSGAFLLHQNLGSNPDHIRNCLFNCKARNPNYGTLTSHKRKSLLRKKGIHMLFSIMSQKETNSEESSQIANYERLEFLGDKILELLTSHHLFFMFPQFDEGKLSEYRNVIVQNQYLAVLARKLDLHYFIIFYHGVDLCSNSALNHALANSFEALLAAIYLDSNLETVSKMLGKILWDEEDLYETWVNIRPHPIQAQLPAGDRHLIPNTKILQHVSQFENLIGYEFNHIRLLAQAFCTRSASFNLITLGDNQRLEFLGDTVLNFVVSDYLYRHFPNHHEGHLSLLRSSLVCNSTQALLYDELGMADYVLASTIKPENSGNLKRKADVFEAFIGALYVDQNLEPVKICCNVCMFNKLKDIILYQFWHDPKSRLQQCCLSLRDVDDSKPSLPVYKLIEEKGPPNHKQYRVAVYFNRKRIGEGIGKSIHDAEIEAAKHALKTNKDMFPILNKYIASEIKNSEYIKDFDQATTTTTSETSKKKRKKKNKKTKIENANITKQNI</sequence>
<evidence type="ECO:0008006" key="12">
    <source>
        <dbReference type="Google" id="ProtNLM"/>
    </source>
</evidence>
<dbReference type="PANTHER" id="PTHR11207:SF0">
    <property type="entry name" value="RIBONUCLEASE 3"/>
    <property type="match status" value="1"/>
</dbReference>
<dbReference type="InterPro" id="IPR036389">
    <property type="entry name" value="RNase_III_sf"/>
</dbReference>
<keyword evidence="3" id="KW-0255">Endonuclease</keyword>
<dbReference type="AlphaFoldDB" id="A0A813YQF2"/>
<dbReference type="Proteomes" id="UP000663879">
    <property type="component" value="Unassembled WGS sequence"/>
</dbReference>
<evidence type="ECO:0000256" key="3">
    <source>
        <dbReference type="ARBA" id="ARBA00022759"/>
    </source>
</evidence>
<dbReference type="InterPro" id="IPR044442">
    <property type="entry name" value="RNAse_III_DSRM__animal"/>
</dbReference>
<evidence type="ECO:0000313" key="10">
    <source>
        <dbReference type="EMBL" id="CAF0888175.1"/>
    </source>
</evidence>
<keyword evidence="4" id="KW-0378">Hydrolase</keyword>
<dbReference type="SUPFAM" id="SSF69065">
    <property type="entry name" value="RNase III domain-like"/>
    <property type="match status" value="2"/>
</dbReference>
<dbReference type="GO" id="GO:0005634">
    <property type="term" value="C:nucleus"/>
    <property type="evidence" value="ECO:0007669"/>
    <property type="project" value="TreeGrafter"/>
</dbReference>
<accession>A0A813YQF2</accession>
<dbReference type="Pfam" id="PF26050">
    <property type="entry name" value="Helical_CED_Drosha"/>
    <property type="match status" value="1"/>
</dbReference>
<reference evidence="10" key="1">
    <citation type="submission" date="2021-02" db="EMBL/GenBank/DDBJ databases">
        <authorList>
            <person name="Nowell W R."/>
        </authorList>
    </citation>
    <scope>NUCLEOTIDE SEQUENCE</scope>
    <source>
        <strain evidence="10">Ploen Becks lab</strain>
    </source>
</reference>
<feature type="domain" description="RNase III" evidence="9">
    <location>
        <begin position="428"/>
        <end position="553"/>
    </location>
</feature>
<dbReference type="InterPro" id="IPR011907">
    <property type="entry name" value="RNase_III"/>
</dbReference>
<dbReference type="Gene3D" id="1.10.1520.10">
    <property type="entry name" value="Ribonuclease III domain"/>
    <property type="match status" value="2"/>
</dbReference>
<gene>
    <name evidence="10" type="ORF">OXX778_LOCUS10767</name>
</gene>
<dbReference type="PROSITE" id="PS50142">
    <property type="entry name" value="RNASE_3_2"/>
    <property type="match status" value="2"/>
</dbReference>
<evidence type="ECO:0000256" key="7">
    <source>
        <dbReference type="SAM" id="MobiDB-lite"/>
    </source>
</evidence>
<evidence type="ECO:0000259" key="9">
    <source>
        <dbReference type="PROSITE" id="PS50142"/>
    </source>
</evidence>
<dbReference type="Gene3D" id="3.30.160.20">
    <property type="match status" value="1"/>
</dbReference>
<protein>
    <recommendedName>
        <fullName evidence="12">Drosha</fullName>
    </recommendedName>
</protein>
<dbReference type="SMART" id="SM00535">
    <property type="entry name" value="RIBOc"/>
    <property type="match status" value="2"/>
</dbReference>
<dbReference type="Pfam" id="PF00636">
    <property type="entry name" value="Ribonuclease_3"/>
    <property type="match status" value="1"/>
</dbReference>
<evidence type="ECO:0000256" key="4">
    <source>
        <dbReference type="ARBA" id="ARBA00022801"/>
    </source>
</evidence>
<dbReference type="GO" id="GO:0006364">
    <property type="term" value="P:rRNA processing"/>
    <property type="evidence" value="ECO:0007669"/>
    <property type="project" value="InterPro"/>
</dbReference>
<proteinExistence type="inferred from homology"/>
<dbReference type="CDD" id="cd19877">
    <property type="entry name" value="DSRM_RNAse_III_meta_like"/>
    <property type="match status" value="1"/>
</dbReference>
<dbReference type="InterPro" id="IPR000999">
    <property type="entry name" value="RNase_III_dom"/>
</dbReference>
<dbReference type="GO" id="GO:0031054">
    <property type="term" value="P:pre-miRNA processing"/>
    <property type="evidence" value="ECO:0007669"/>
    <property type="project" value="InterPro"/>
</dbReference>
<feature type="domain" description="RNase III" evidence="9">
    <location>
        <begin position="191"/>
        <end position="377"/>
    </location>
</feature>
<evidence type="ECO:0000259" key="8">
    <source>
        <dbReference type="PROSITE" id="PS50137"/>
    </source>
</evidence>
<keyword evidence="2" id="KW-0540">Nuclease</keyword>
<name>A0A813YQF2_9BILA</name>
<dbReference type="InterPro" id="IPR058938">
    <property type="entry name" value="Helical_CED_Drosha"/>
</dbReference>
<organism evidence="10 11">
    <name type="scientific">Brachionus calyciflorus</name>
    <dbReference type="NCBI Taxonomy" id="104777"/>
    <lineage>
        <taxon>Eukaryota</taxon>
        <taxon>Metazoa</taxon>
        <taxon>Spiralia</taxon>
        <taxon>Gnathifera</taxon>
        <taxon>Rotifera</taxon>
        <taxon>Eurotatoria</taxon>
        <taxon>Monogononta</taxon>
        <taxon>Pseudotrocha</taxon>
        <taxon>Ploima</taxon>
        <taxon>Brachionidae</taxon>
        <taxon>Brachionus</taxon>
    </lineage>
</organism>
<comment type="similarity">
    <text evidence="1">Belongs to the ribonuclease III family.</text>
</comment>
<evidence type="ECO:0000256" key="6">
    <source>
        <dbReference type="PROSITE-ProRule" id="PRU00266"/>
    </source>
</evidence>
<dbReference type="Pfam" id="PF00035">
    <property type="entry name" value="dsrm"/>
    <property type="match status" value="1"/>
</dbReference>
<dbReference type="PROSITE" id="PS50137">
    <property type="entry name" value="DS_RBD"/>
    <property type="match status" value="1"/>
</dbReference>
<evidence type="ECO:0000256" key="2">
    <source>
        <dbReference type="ARBA" id="ARBA00022722"/>
    </source>
</evidence>
<dbReference type="PANTHER" id="PTHR11207">
    <property type="entry name" value="RIBONUCLEASE III"/>
    <property type="match status" value="1"/>
</dbReference>
<feature type="region of interest" description="Disordered" evidence="7">
    <location>
        <begin position="679"/>
        <end position="712"/>
    </location>
</feature>
<dbReference type="CDD" id="cd00593">
    <property type="entry name" value="RIBOc"/>
    <property type="match status" value="2"/>
</dbReference>
<feature type="compositionally biased region" description="Low complexity" evidence="7">
    <location>
        <begin position="703"/>
        <end position="712"/>
    </location>
</feature>
<dbReference type="GO" id="GO:0003725">
    <property type="term" value="F:double-stranded RNA binding"/>
    <property type="evidence" value="ECO:0007669"/>
    <property type="project" value="TreeGrafter"/>
</dbReference>
<feature type="domain" description="DRBM" evidence="8">
    <location>
        <begin position="580"/>
        <end position="655"/>
    </location>
</feature>
<dbReference type="SMART" id="SM00358">
    <property type="entry name" value="DSRM"/>
    <property type="match status" value="1"/>
</dbReference>
<dbReference type="OrthoDB" id="67027at2759"/>
<dbReference type="GO" id="GO:0004525">
    <property type="term" value="F:ribonuclease III activity"/>
    <property type="evidence" value="ECO:0007669"/>
    <property type="project" value="InterPro"/>
</dbReference>
<dbReference type="Pfam" id="PF14622">
    <property type="entry name" value="Ribonucleas_3_3"/>
    <property type="match status" value="1"/>
</dbReference>
<evidence type="ECO:0000256" key="1">
    <source>
        <dbReference type="ARBA" id="ARBA00010183"/>
    </source>
</evidence>